<dbReference type="InterPro" id="IPR002750">
    <property type="entry name" value="CobE/GbiG_C"/>
</dbReference>
<dbReference type="EMBL" id="CP157484">
    <property type="protein sequence ID" value="XBO39582.1"/>
    <property type="molecule type" value="Genomic_DNA"/>
</dbReference>
<gene>
    <name evidence="2" type="ORF">ABEG18_02010</name>
</gene>
<evidence type="ECO:0000259" key="1">
    <source>
        <dbReference type="Pfam" id="PF01890"/>
    </source>
</evidence>
<dbReference type="GO" id="GO:0009236">
    <property type="term" value="P:cobalamin biosynthetic process"/>
    <property type="evidence" value="ECO:0007669"/>
    <property type="project" value="InterPro"/>
</dbReference>
<organism evidence="2">
    <name type="scientific">Alsobacter sp. KACC 23698</name>
    <dbReference type="NCBI Taxonomy" id="3149229"/>
    <lineage>
        <taxon>Bacteria</taxon>
        <taxon>Pseudomonadati</taxon>
        <taxon>Pseudomonadota</taxon>
        <taxon>Alphaproteobacteria</taxon>
        <taxon>Hyphomicrobiales</taxon>
        <taxon>Alsobacteraceae</taxon>
        <taxon>Alsobacter</taxon>
    </lineage>
</organism>
<dbReference type="Pfam" id="PF01890">
    <property type="entry name" value="CbiG_C"/>
    <property type="match status" value="1"/>
</dbReference>
<dbReference type="AlphaFoldDB" id="A0AAU7JH97"/>
<sequence>MSAGPALAIGVGCRKGCAAEAVAALVRRVLSLHAGAADGTAALFTIVDKQAEPGIAAAAVALGLPLVYLPRAALEAAAPAALTRSERVVALFGVPSVAETAALAGAGPGSRLLAPRVSQDGATCAIAVSQRGERS</sequence>
<proteinExistence type="predicted"/>
<dbReference type="InterPro" id="IPR052553">
    <property type="entry name" value="CbiG_hydrolase"/>
</dbReference>
<accession>A0AAU7JH97</accession>
<evidence type="ECO:0000313" key="2">
    <source>
        <dbReference type="EMBL" id="XBO39582.1"/>
    </source>
</evidence>
<dbReference type="PANTHER" id="PTHR37477">
    <property type="entry name" value="COBALT-PRECORRIN-5A HYDROLASE"/>
    <property type="match status" value="1"/>
</dbReference>
<feature type="domain" description="CobE/GbiG C-terminal" evidence="1">
    <location>
        <begin position="7"/>
        <end position="127"/>
    </location>
</feature>
<dbReference type="InterPro" id="IPR036518">
    <property type="entry name" value="CobE/GbiG_C_sf"/>
</dbReference>
<reference evidence="2" key="1">
    <citation type="submission" date="2024-05" db="EMBL/GenBank/DDBJ databases">
        <authorList>
            <person name="Kim S."/>
            <person name="Heo J."/>
            <person name="Choi H."/>
            <person name="Choi Y."/>
            <person name="Kwon S.-W."/>
            <person name="Kim Y."/>
        </authorList>
    </citation>
    <scope>NUCLEOTIDE SEQUENCE</scope>
    <source>
        <strain evidence="2">KACC 23698</strain>
    </source>
</reference>
<dbReference type="PANTHER" id="PTHR37477:SF1">
    <property type="entry name" value="COBALT-PRECORRIN-5A HYDROLASE"/>
    <property type="match status" value="1"/>
</dbReference>
<protein>
    <submittedName>
        <fullName evidence="2">Cobalamin biosynthesis protein</fullName>
    </submittedName>
</protein>
<dbReference type="SUPFAM" id="SSF159664">
    <property type="entry name" value="CobE/GbiG C-terminal domain-like"/>
    <property type="match status" value="1"/>
</dbReference>
<dbReference type="Gene3D" id="3.30.420.180">
    <property type="entry name" value="CobE/GbiG C-terminal domain"/>
    <property type="match status" value="1"/>
</dbReference>
<name>A0AAU7JH97_9HYPH</name>
<dbReference type="RefSeq" id="WP_406856427.1">
    <property type="nucleotide sequence ID" value="NZ_CP157484.1"/>
</dbReference>